<proteinExistence type="predicted"/>
<dbReference type="CDD" id="cd12797">
    <property type="entry name" value="M23_peptidase"/>
    <property type="match status" value="1"/>
</dbReference>
<dbReference type="InterPro" id="IPR011055">
    <property type="entry name" value="Dup_hybrid_motif"/>
</dbReference>
<dbReference type="InterPro" id="IPR050570">
    <property type="entry name" value="Cell_wall_metabolism_enzyme"/>
</dbReference>
<keyword evidence="4" id="KW-1185">Reference proteome</keyword>
<feature type="region of interest" description="Disordered" evidence="1">
    <location>
        <begin position="327"/>
        <end position="386"/>
    </location>
</feature>
<feature type="region of interest" description="Disordered" evidence="1">
    <location>
        <begin position="255"/>
        <end position="298"/>
    </location>
</feature>
<comment type="caution">
    <text evidence="3">The sequence shown here is derived from an EMBL/GenBank/DDBJ whole genome shotgun (WGS) entry which is preliminary data.</text>
</comment>
<accession>A0ABS0NMS4</accession>
<dbReference type="InterPro" id="IPR016047">
    <property type="entry name" value="M23ase_b-sheet_dom"/>
</dbReference>
<evidence type="ECO:0000256" key="1">
    <source>
        <dbReference type="SAM" id="MobiDB-lite"/>
    </source>
</evidence>
<protein>
    <submittedName>
        <fullName evidence="3">Peptidoglycan DD-metalloendopeptidase family protein</fullName>
    </submittedName>
</protein>
<dbReference type="PANTHER" id="PTHR21666">
    <property type="entry name" value="PEPTIDASE-RELATED"/>
    <property type="match status" value="1"/>
</dbReference>
<feature type="domain" description="M23ase beta-sheet core" evidence="2">
    <location>
        <begin position="624"/>
        <end position="717"/>
    </location>
</feature>
<reference evidence="3 4" key="1">
    <citation type="submission" date="2020-09" db="EMBL/GenBank/DDBJ databases">
        <title>Biosynthesis of the nuclear factor of activated T cells inhibitor NFAT-133 and its congeners in Streptomyces pactum.</title>
        <authorList>
            <person name="Zhou W."/>
            <person name="Posri P."/>
            <person name="Abugrain M.E."/>
            <person name="Weisberg A.J."/>
            <person name="Chang J.H."/>
            <person name="Mahmud T."/>
        </authorList>
    </citation>
    <scope>NUCLEOTIDE SEQUENCE [LARGE SCALE GENOMIC DNA]</scope>
    <source>
        <strain evidence="3 4">ATCC 27456</strain>
    </source>
</reference>
<dbReference type="SUPFAM" id="SSF51261">
    <property type="entry name" value="Duplicated hybrid motif"/>
    <property type="match status" value="1"/>
</dbReference>
<evidence type="ECO:0000313" key="4">
    <source>
        <dbReference type="Proteomes" id="UP000807371"/>
    </source>
</evidence>
<dbReference type="Pfam" id="PF01551">
    <property type="entry name" value="Peptidase_M23"/>
    <property type="match status" value="1"/>
</dbReference>
<dbReference type="Gene3D" id="2.70.70.10">
    <property type="entry name" value="Glucose Permease (Domain IIA)"/>
    <property type="match status" value="1"/>
</dbReference>
<feature type="compositionally biased region" description="Basic residues" evidence="1">
    <location>
        <begin position="476"/>
        <end position="493"/>
    </location>
</feature>
<evidence type="ECO:0000313" key="3">
    <source>
        <dbReference type="EMBL" id="MBH5336488.1"/>
    </source>
</evidence>
<name>A0ABS0NMS4_9ACTN</name>
<feature type="compositionally biased region" description="Low complexity" evidence="1">
    <location>
        <begin position="9"/>
        <end position="20"/>
    </location>
</feature>
<dbReference type="Proteomes" id="UP000807371">
    <property type="component" value="Unassembled WGS sequence"/>
</dbReference>
<feature type="region of interest" description="Disordered" evidence="1">
    <location>
        <begin position="1"/>
        <end position="90"/>
    </location>
</feature>
<sequence length="729" mass="74007">MNDRHLPGSSDPADPAPDASYTPYDEGYDRQQGTQSGHDGYAAGAFDGLNGFGTGTPVGGDTYHGAGGHPSDPYDTGRYDTADPYGTTAYDPSPYDTGGYAVDAYGTGYGGNQDGGSWDSSGEWDLGAAGGQLSGADTGGYPVAGYGTAGPGPDGFGADAPDSVTFTTGTFDTGTFDTGAFTTGAFTGSGLGVSPYPGGPATATFDPAGPDTGGFDTGGVLGTGDFDTSGYDTGGYPVAAAWPETDHHLDVPGAPGARPTIPAQQRTDTTGAWDPNGHPADSGQWDTADGWGQDRPWESTGVFAATGVDTGETQVWDATAWATGDSVYEEGPATHPGGEPPAGDGADGPAARRSRSAAPGADHAPDPAADLAHPEGSADGTGRLAGDLDDGYADAYGEAYPDEYGEAYADGYGDGYGEDTDGGHPRHLSDDTSGPDGELPGADRHDDPAGGHPDGPGPDDEPVLVGAGARRETSRGRRGSGRPRSRTGARPKRSALLTVAVPSVAIMGVTAVAAATVSGMGGDGGKDDSTTQAAPDAPPVKPSVANSKLDTQLAGLSDRADDFADRASRTQERIDLQARQAAERKRKAAEAARREALRPKFALPVAQHGLSATYGQSGLNWMSLHTGIDFPVGLGTPVMAATDGTVRTQWNSAYGNMAIVTAPDGTETWYCHLGTTRVRSGSVKAGDVIAYSGDSGNSTGPHLHFEVRPGGGSAIDPLAWLRSHGLDPT</sequence>
<organism evidence="3 4">
    <name type="scientific">Streptomyces pactum</name>
    <dbReference type="NCBI Taxonomy" id="68249"/>
    <lineage>
        <taxon>Bacteria</taxon>
        <taxon>Bacillati</taxon>
        <taxon>Actinomycetota</taxon>
        <taxon>Actinomycetes</taxon>
        <taxon>Kitasatosporales</taxon>
        <taxon>Streptomycetaceae</taxon>
        <taxon>Streptomyces</taxon>
    </lineage>
</organism>
<feature type="compositionally biased region" description="Basic and acidic residues" evidence="1">
    <location>
        <begin position="558"/>
        <end position="572"/>
    </location>
</feature>
<gene>
    <name evidence="3" type="ORF">IHE55_17575</name>
</gene>
<feature type="region of interest" description="Disordered" evidence="1">
    <location>
        <begin position="521"/>
        <end position="572"/>
    </location>
</feature>
<dbReference type="PANTHER" id="PTHR21666:SF270">
    <property type="entry name" value="MUREIN HYDROLASE ACTIVATOR ENVC"/>
    <property type="match status" value="1"/>
</dbReference>
<evidence type="ECO:0000259" key="2">
    <source>
        <dbReference type="Pfam" id="PF01551"/>
    </source>
</evidence>
<feature type="compositionally biased region" description="Basic and acidic residues" evidence="1">
    <location>
        <begin position="421"/>
        <end position="430"/>
    </location>
</feature>
<dbReference type="EMBL" id="JACYXC010000001">
    <property type="protein sequence ID" value="MBH5336488.1"/>
    <property type="molecule type" value="Genomic_DNA"/>
</dbReference>
<feature type="compositionally biased region" description="Low complexity" evidence="1">
    <location>
        <begin position="341"/>
        <end position="371"/>
    </location>
</feature>
<feature type="region of interest" description="Disordered" evidence="1">
    <location>
        <begin position="406"/>
        <end position="494"/>
    </location>
</feature>